<dbReference type="EMBL" id="CAJNDS010002324">
    <property type="protein sequence ID" value="CAE7432411.1"/>
    <property type="molecule type" value="Genomic_DNA"/>
</dbReference>
<feature type="domain" description="Alpha galactosidase C-terminal" evidence="9">
    <location>
        <begin position="473"/>
        <end position="555"/>
    </location>
</feature>
<gene>
    <name evidence="10" type="primary">AGAL2</name>
    <name evidence="10" type="ORF">SNAT2548_LOCUS23507</name>
</gene>
<comment type="catalytic activity">
    <reaction evidence="1 7">
        <text>Hydrolysis of terminal, non-reducing alpha-D-galactose residues in alpha-D-galactosides, including galactose oligosaccharides, galactomannans and galactolipids.</text>
        <dbReference type="EC" id="3.2.1.22"/>
    </reaction>
</comment>
<evidence type="ECO:0000259" key="9">
    <source>
        <dbReference type="Pfam" id="PF17801"/>
    </source>
</evidence>
<dbReference type="GO" id="GO:0005975">
    <property type="term" value="P:carbohydrate metabolic process"/>
    <property type="evidence" value="ECO:0007669"/>
    <property type="project" value="InterPro"/>
</dbReference>
<evidence type="ECO:0000256" key="4">
    <source>
        <dbReference type="ARBA" id="ARBA00022729"/>
    </source>
</evidence>
<evidence type="ECO:0000313" key="11">
    <source>
        <dbReference type="Proteomes" id="UP000604046"/>
    </source>
</evidence>
<organism evidence="10 11">
    <name type="scientific">Symbiodinium natans</name>
    <dbReference type="NCBI Taxonomy" id="878477"/>
    <lineage>
        <taxon>Eukaryota</taxon>
        <taxon>Sar</taxon>
        <taxon>Alveolata</taxon>
        <taxon>Dinophyceae</taxon>
        <taxon>Suessiales</taxon>
        <taxon>Symbiodiniaceae</taxon>
        <taxon>Symbiodinium</taxon>
    </lineage>
</organism>
<reference evidence="10" key="1">
    <citation type="submission" date="2021-02" db="EMBL/GenBank/DDBJ databases">
        <authorList>
            <person name="Dougan E. K."/>
            <person name="Rhodes N."/>
            <person name="Thang M."/>
            <person name="Chan C."/>
        </authorList>
    </citation>
    <scope>NUCLEOTIDE SEQUENCE</scope>
</reference>
<keyword evidence="7" id="KW-1015">Disulfide bond</keyword>
<dbReference type="Gene3D" id="2.60.40.1180">
    <property type="entry name" value="Golgi alpha-mannosidase II"/>
    <property type="match status" value="1"/>
</dbReference>
<comment type="similarity">
    <text evidence="2 7">Belongs to the glycosyl hydrolase 27 family.</text>
</comment>
<evidence type="ECO:0000256" key="8">
    <source>
        <dbReference type="SAM" id="SignalP"/>
    </source>
</evidence>
<dbReference type="Proteomes" id="UP000604046">
    <property type="component" value="Unassembled WGS sequence"/>
</dbReference>
<evidence type="ECO:0000313" key="10">
    <source>
        <dbReference type="EMBL" id="CAE7432411.1"/>
    </source>
</evidence>
<dbReference type="PANTHER" id="PTHR11452:SF75">
    <property type="entry name" value="ALPHA-GALACTOSIDASE MEL1"/>
    <property type="match status" value="1"/>
</dbReference>
<comment type="caution">
    <text evidence="10">The sequence shown here is derived from an EMBL/GenBank/DDBJ whole genome shotgun (WGS) entry which is preliminary data.</text>
</comment>
<keyword evidence="4 8" id="KW-0732">Signal</keyword>
<dbReference type="PROSITE" id="PS00512">
    <property type="entry name" value="ALPHA_GALACTOSIDASE"/>
    <property type="match status" value="1"/>
</dbReference>
<dbReference type="PANTHER" id="PTHR11452">
    <property type="entry name" value="ALPHA-GALACTOSIDASE/ALPHA-N-ACETYLGALACTOSAMINIDASE"/>
    <property type="match status" value="1"/>
</dbReference>
<sequence length="573" mass="63377">MARACYRTFTAAMLLRVGLVPLVLCATANQDCGSEVSLLQRRELPDSGSLSQDGNVTDPKEVWDSIWNRVRQESAACPPGTICGSSSHREHAPTFPAPSAIPAIDYADPRKTQAAWQAPMQKTYDPGIRSPALGWNSWNQFNLDVSEAKVLSVAQAMKSDGLLSSGFEYIVIDDGWAMKDRDAAGRMQADPIKFPQGIKWLADHLHDLGFKFGIYTSVGSVTCGGGQPGIMDHHQIDAETFAAWDVDYVKVDRCGWPTELSWAPGLDPDDLLELARITAGVDYPEDGKYPESFYKVSGRVAAYQNFSATLNHTGRTMYLEICDWGEDDTLEFAPEIANSFRMLWDNFPQWHRVQEIYEYFAQVPDIPASTTPGAYAFADMLEGGVDGHLYNVHFAPETNLTRREAATEHAMWSMWSSPLILGFDVSNPSKAWVTDLMRNPALLKINQDDLGIAARLAIRKQKNHCFYDTCYHTDVWVKPLAEGAVAVALVNMAGSYSQYNEKYQTESITVTWETLWLSPDTPVAVYSATEQKDLGIMNGPLSMDVEPHGVSVLVLTPQTTASGTEPPRNHTGA</sequence>
<dbReference type="EC" id="3.2.1.22" evidence="3 7"/>
<keyword evidence="5 7" id="KW-0378">Hydrolase</keyword>
<evidence type="ECO:0000256" key="7">
    <source>
        <dbReference type="RuleBase" id="RU361168"/>
    </source>
</evidence>
<dbReference type="GO" id="GO:0004557">
    <property type="term" value="F:alpha-galactosidase activity"/>
    <property type="evidence" value="ECO:0007669"/>
    <property type="project" value="UniProtKB-EC"/>
</dbReference>
<dbReference type="SUPFAM" id="SSF51445">
    <property type="entry name" value="(Trans)glycosidases"/>
    <property type="match status" value="1"/>
</dbReference>
<feature type="chain" id="PRO_5032446225" description="Alpha-galactosidase" evidence="8">
    <location>
        <begin position="26"/>
        <end position="573"/>
    </location>
</feature>
<feature type="signal peptide" evidence="8">
    <location>
        <begin position="1"/>
        <end position="25"/>
    </location>
</feature>
<keyword evidence="6 7" id="KW-0326">Glycosidase</keyword>
<evidence type="ECO:0000256" key="3">
    <source>
        <dbReference type="ARBA" id="ARBA00012755"/>
    </source>
</evidence>
<evidence type="ECO:0000256" key="2">
    <source>
        <dbReference type="ARBA" id="ARBA00009743"/>
    </source>
</evidence>
<dbReference type="AlphaFoldDB" id="A0A812RE10"/>
<dbReference type="Gene3D" id="3.20.20.70">
    <property type="entry name" value="Aldolase class I"/>
    <property type="match status" value="1"/>
</dbReference>
<dbReference type="InterPro" id="IPR000111">
    <property type="entry name" value="Glyco_hydro_27/36_CS"/>
</dbReference>
<dbReference type="Pfam" id="PF17801">
    <property type="entry name" value="Melibiase_C"/>
    <property type="match status" value="1"/>
</dbReference>
<dbReference type="InterPro" id="IPR013785">
    <property type="entry name" value="Aldolase_TIM"/>
</dbReference>
<dbReference type="CDD" id="cd14792">
    <property type="entry name" value="GH27"/>
    <property type="match status" value="1"/>
</dbReference>
<dbReference type="InterPro" id="IPR017853">
    <property type="entry name" value="GH"/>
</dbReference>
<evidence type="ECO:0000256" key="6">
    <source>
        <dbReference type="ARBA" id="ARBA00023295"/>
    </source>
</evidence>
<dbReference type="Pfam" id="PF16499">
    <property type="entry name" value="Melibiase_2"/>
    <property type="match status" value="2"/>
</dbReference>
<evidence type="ECO:0000256" key="5">
    <source>
        <dbReference type="ARBA" id="ARBA00022801"/>
    </source>
</evidence>
<dbReference type="OrthoDB" id="5795902at2759"/>
<dbReference type="InterPro" id="IPR002241">
    <property type="entry name" value="Glyco_hydro_27"/>
</dbReference>
<keyword evidence="11" id="KW-1185">Reference proteome</keyword>
<dbReference type="InterPro" id="IPR041233">
    <property type="entry name" value="Melibiase_C"/>
</dbReference>
<accession>A0A812RE10</accession>
<protein>
    <recommendedName>
        <fullName evidence="3 7">Alpha-galactosidase</fullName>
        <ecNumber evidence="3 7">3.2.1.22</ecNumber>
    </recommendedName>
    <alternativeName>
        <fullName evidence="7">Melibiase</fullName>
    </alternativeName>
</protein>
<evidence type="ECO:0000256" key="1">
    <source>
        <dbReference type="ARBA" id="ARBA00001255"/>
    </source>
</evidence>
<dbReference type="InterPro" id="IPR013780">
    <property type="entry name" value="Glyco_hydro_b"/>
</dbReference>
<proteinExistence type="inferred from homology"/>
<dbReference type="SUPFAM" id="SSF51011">
    <property type="entry name" value="Glycosyl hydrolase domain"/>
    <property type="match status" value="1"/>
</dbReference>
<name>A0A812RE10_9DINO</name>
<dbReference type="PRINTS" id="PR00740">
    <property type="entry name" value="GLHYDRLASE27"/>
</dbReference>